<protein>
    <submittedName>
        <fullName evidence="1">Putative DNA polymerase epsilon subunit 2 (Trinotate prediction)</fullName>
    </submittedName>
</protein>
<name>A0A6G3MHP4_HENSL</name>
<dbReference type="InterPro" id="IPR016266">
    <property type="entry name" value="POLE2"/>
</dbReference>
<dbReference type="PANTHER" id="PTHR12708:SF0">
    <property type="entry name" value="DNA POLYMERASE EPSILON SUBUNIT 2"/>
    <property type="match status" value="1"/>
</dbReference>
<dbReference type="GO" id="GO:0042276">
    <property type="term" value="P:error-prone translesion synthesis"/>
    <property type="evidence" value="ECO:0007669"/>
    <property type="project" value="TreeGrafter"/>
</dbReference>
<dbReference type="GO" id="GO:0003677">
    <property type="term" value="F:DNA binding"/>
    <property type="evidence" value="ECO:0007669"/>
    <property type="project" value="InterPro"/>
</dbReference>
<dbReference type="GO" id="GO:0006261">
    <property type="term" value="P:DNA-templated DNA replication"/>
    <property type="evidence" value="ECO:0007669"/>
    <property type="project" value="InterPro"/>
</dbReference>
<dbReference type="PANTHER" id="PTHR12708">
    <property type="entry name" value="DNA POLYMERASE EPSILON SUBUNIT B"/>
    <property type="match status" value="1"/>
</dbReference>
<dbReference type="EMBL" id="GHBP01004018">
    <property type="protein sequence ID" value="NDJ93540.1"/>
    <property type="molecule type" value="Transcribed_RNA"/>
</dbReference>
<evidence type="ECO:0000313" key="1">
    <source>
        <dbReference type="EMBL" id="NDJ93540.1"/>
    </source>
</evidence>
<proteinExistence type="predicted"/>
<sequence>MKFSRESESLPFNVLLTLLSFPKKFQLFFDIKYVSAALSQAHLCPIPFYSRPLLWHHENCLSIYPLPDLIITAINYPKFVVKEMCTFANPGCYSINQYEYLEYDLKIN</sequence>
<dbReference type="AlphaFoldDB" id="A0A6G3MHP4"/>
<accession>A0A6G3MHP4</accession>
<dbReference type="GO" id="GO:0008622">
    <property type="term" value="C:epsilon DNA polymerase complex"/>
    <property type="evidence" value="ECO:0007669"/>
    <property type="project" value="InterPro"/>
</dbReference>
<reference evidence="1" key="1">
    <citation type="submission" date="2018-11" db="EMBL/GenBank/DDBJ databases">
        <title>Henneguya salminicola genome and transcriptome.</title>
        <authorList>
            <person name="Yahalomi D."/>
            <person name="Atkinson S.D."/>
            <person name="Neuhof M."/>
            <person name="Chang E.S."/>
            <person name="Philippe H."/>
            <person name="Cartwright P."/>
            <person name="Bartholomew J.L."/>
            <person name="Huchon D."/>
        </authorList>
    </citation>
    <scope>NUCLEOTIDE SEQUENCE</scope>
    <source>
        <strain evidence="1">Hz1</strain>
        <tissue evidence="1">Whole</tissue>
    </source>
</reference>
<organism evidence="1">
    <name type="scientific">Henneguya salminicola</name>
    <name type="common">Myxosporean</name>
    <dbReference type="NCBI Taxonomy" id="69463"/>
    <lineage>
        <taxon>Eukaryota</taxon>
        <taxon>Metazoa</taxon>
        <taxon>Cnidaria</taxon>
        <taxon>Myxozoa</taxon>
        <taxon>Myxosporea</taxon>
        <taxon>Bivalvulida</taxon>
        <taxon>Platysporina</taxon>
        <taxon>Myxobolidae</taxon>
        <taxon>Henneguya</taxon>
    </lineage>
</organism>